<protein>
    <submittedName>
        <fullName evidence="1">Uncharacterized protein</fullName>
    </submittedName>
</protein>
<keyword evidence="2" id="KW-1185">Reference proteome</keyword>
<organism evidence="1 2">
    <name type="scientific">Hydrogenophaga aromaticivorans</name>
    <dbReference type="NCBI Taxonomy" id="2610898"/>
    <lineage>
        <taxon>Bacteria</taxon>
        <taxon>Pseudomonadati</taxon>
        <taxon>Pseudomonadota</taxon>
        <taxon>Betaproteobacteria</taxon>
        <taxon>Burkholderiales</taxon>
        <taxon>Comamonadaceae</taxon>
        <taxon>Hydrogenophaga</taxon>
    </lineage>
</organism>
<accession>A0A7Y8KY08</accession>
<evidence type="ECO:0000313" key="2">
    <source>
        <dbReference type="Proteomes" id="UP000545507"/>
    </source>
</evidence>
<sequence>MTPTFVPETFERVMGCTAAELLAWLPRALPDAQLQTDEAGQRNVATWPQGRMELSWQPLPPRRIALLEIPQLAVRFTYVDLSDAERYRIQRCFDLQTHRGGG</sequence>
<dbReference type="AlphaFoldDB" id="A0A7Y8KY08"/>
<dbReference type="EMBL" id="VYGV01000016">
    <property type="protein sequence ID" value="NWF47220.1"/>
    <property type="molecule type" value="Genomic_DNA"/>
</dbReference>
<reference evidence="1 2" key="1">
    <citation type="submission" date="2019-09" db="EMBL/GenBank/DDBJ databases">
        <title>Hydrogenophaga aromatica sp. nov., isolated from a para-xylene-degrading enrichment culture.</title>
        <authorList>
            <person name="Tancsics A."/>
            <person name="Banerjee S."/>
        </authorList>
    </citation>
    <scope>NUCLEOTIDE SEQUENCE [LARGE SCALE GENOMIC DNA]</scope>
    <source>
        <strain evidence="1 2">D2P1</strain>
    </source>
</reference>
<gene>
    <name evidence="1" type="ORF">F3K02_18465</name>
</gene>
<comment type="caution">
    <text evidence="1">The sequence shown here is derived from an EMBL/GenBank/DDBJ whole genome shotgun (WGS) entry which is preliminary data.</text>
</comment>
<name>A0A7Y8KY08_9BURK</name>
<evidence type="ECO:0000313" key="1">
    <source>
        <dbReference type="EMBL" id="NWF47220.1"/>
    </source>
</evidence>
<dbReference type="RefSeq" id="WP_177137105.1">
    <property type="nucleotide sequence ID" value="NZ_VYGV01000016.1"/>
</dbReference>
<dbReference type="Proteomes" id="UP000545507">
    <property type="component" value="Unassembled WGS sequence"/>
</dbReference>
<proteinExistence type="predicted"/>